<dbReference type="OrthoDB" id="4373846at2"/>
<evidence type="ECO:0000313" key="5">
    <source>
        <dbReference type="Proteomes" id="UP000199649"/>
    </source>
</evidence>
<dbReference type="Proteomes" id="UP000199649">
    <property type="component" value="Chromosome I"/>
</dbReference>
<proteinExistence type="inferred from homology"/>
<dbReference type="EMBL" id="LT629734">
    <property type="protein sequence ID" value="SDR65820.1"/>
    <property type="molecule type" value="Genomic_DNA"/>
</dbReference>
<gene>
    <name evidence="4" type="ORF">SAMN04489719_0121</name>
</gene>
<reference evidence="5" key="1">
    <citation type="submission" date="2016-10" db="EMBL/GenBank/DDBJ databases">
        <authorList>
            <person name="Varghese N."/>
            <person name="Submissions S."/>
        </authorList>
    </citation>
    <scope>NUCLEOTIDE SEQUENCE [LARGE SCALE GENOMIC DNA]</scope>
    <source>
        <strain evidence="5">DSM 22965</strain>
    </source>
</reference>
<keyword evidence="2" id="KW-0560">Oxidoreductase</keyword>
<dbReference type="InterPro" id="IPR002347">
    <property type="entry name" value="SDR_fam"/>
</dbReference>
<evidence type="ECO:0000256" key="1">
    <source>
        <dbReference type="ARBA" id="ARBA00006484"/>
    </source>
</evidence>
<dbReference type="InterPro" id="IPR036291">
    <property type="entry name" value="NAD(P)-bd_dom_sf"/>
</dbReference>
<feature type="region of interest" description="Disordered" evidence="3">
    <location>
        <begin position="1"/>
        <end position="26"/>
    </location>
</feature>
<evidence type="ECO:0000256" key="2">
    <source>
        <dbReference type="ARBA" id="ARBA00023002"/>
    </source>
</evidence>
<dbReference type="SUPFAM" id="SSF51735">
    <property type="entry name" value="NAD(P)-binding Rossmann-fold domains"/>
    <property type="match status" value="1"/>
</dbReference>
<dbReference type="AlphaFoldDB" id="A0A1H1KUY2"/>
<organism evidence="4 5">
    <name type="scientific">Agrococcus carbonis</name>
    <dbReference type="NCBI Taxonomy" id="684552"/>
    <lineage>
        <taxon>Bacteria</taxon>
        <taxon>Bacillati</taxon>
        <taxon>Actinomycetota</taxon>
        <taxon>Actinomycetes</taxon>
        <taxon>Micrococcales</taxon>
        <taxon>Microbacteriaceae</taxon>
        <taxon>Agrococcus</taxon>
    </lineage>
</organism>
<dbReference type="STRING" id="684552.SAMN04489719_0121"/>
<dbReference type="PANTHER" id="PTHR43639">
    <property type="entry name" value="OXIDOREDUCTASE, SHORT-CHAIN DEHYDROGENASE/REDUCTASE FAMILY (AFU_ORTHOLOGUE AFUA_5G02870)"/>
    <property type="match status" value="1"/>
</dbReference>
<dbReference type="Pfam" id="PF00106">
    <property type="entry name" value="adh_short"/>
    <property type="match status" value="1"/>
</dbReference>
<evidence type="ECO:0000256" key="3">
    <source>
        <dbReference type="SAM" id="MobiDB-lite"/>
    </source>
</evidence>
<dbReference type="NCBIfam" id="NF005868">
    <property type="entry name" value="PRK07806.1"/>
    <property type="match status" value="1"/>
</dbReference>
<evidence type="ECO:0000313" key="4">
    <source>
        <dbReference type="EMBL" id="SDR65820.1"/>
    </source>
</evidence>
<dbReference type="Gene3D" id="3.40.50.720">
    <property type="entry name" value="NAD(P)-binding Rossmann-like Domain"/>
    <property type="match status" value="1"/>
</dbReference>
<accession>A0A1H1KUY2</accession>
<feature type="compositionally biased region" description="Low complexity" evidence="3">
    <location>
        <begin position="1"/>
        <end position="12"/>
    </location>
</feature>
<keyword evidence="5" id="KW-1185">Reference proteome</keyword>
<name>A0A1H1KUY2_9MICO</name>
<dbReference type="GO" id="GO:0016491">
    <property type="term" value="F:oxidoreductase activity"/>
    <property type="evidence" value="ECO:0007669"/>
    <property type="project" value="UniProtKB-KW"/>
</dbReference>
<dbReference type="RefSeq" id="WP_092664769.1">
    <property type="nucleotide sequence ID" value="NZ_LT629734.1"/>
</dbReference>
<dbReference type="PANTHER" id="PTHR43639:SF1">
    <property type="entry name" value="SHORT-CHAIN DEHYDROGENASE_REDUCTASE FAMILY PROTEIN"/>
    <property type="match status" value="1"/>
</dbReference>
<sequence length="279" mass="28815">MSNPASNPAPNAEPDAQPNPASAALQPGSLAGRTALVTGSSRGIGAATVALLAGAGADVVVNYRAKAPRAEKVVAAAKEQGVEAIAVQADLTDPASLEAMFAEAAARFGGLDILVMNASGGMESGMGEDYAMRLNRDAQVALLEAALPVLRDGARVVFVTSHQAHFIRSTPTMPEYEPVALSKRAGEDALRERIPQLAERGIELVVVSGDMIEGTITATLLERANPGAIAGRREDAGRLYNVEEFAHEVALAAVEPVPADNTRLVGDVSGFGDAEGRRG</sequence>
<comment type="similarity">
    <text evidence="1">Belongs to the short-chain dehydrogenases/reductases (SDR) family.</text>
</comment>
<protein>
    <submittedName>
        <fullName evidence="4">NAD(P)-dependent dehydrogenase, short-chain alcohol dehydrogenase family</fullName>
    </submittedName>
</protein>
<dbReference type="PRINTS" id="PR00081">
    <property type="entry name" value="GDHRDH"/>
</dbReference>